<sequence length="223" mass="24345">MRKHVTVSTIAIAATAVVLSACCYVSGVPSRTSDLMLPTSLAISQACGPCEQTKQALCSTLTSSCGCMNDSHTKLPDDPKAEWSTALISSVVGKHLRAQTFNLVLTFDGSGVSGHANHVAIYTAIRHLISTGEVPKECTFLSLVTVGLLRKYFSFLELPLSWLLPSHLCLLVGSKGYKRAKAAMLCHGSQLLWFRRLYIAFSRYMFVNTFQVIPRGPKIAKIY</sequence>
<dbReference type="EMBL" id="WKFB01001109">
    <property type="protein sequence ID" value="KAF6715323.1"/>
    <property type="molecule type" value="Genomic_DNA"/>
</dbReference>
<dbReference type="InterPro" id="IPR003737">
    <property type="entry name" value="GlcNAc_PI_deacetylase-related"/>
</dbReference>
<dbReference type="EC" id="3.5.1.89" evidence="2"/>
<dbReference type="GO" id="GO:0006506">
    <property type="term" value="P:GPI anchor biosynthetic process"/>
    <property type="evidence" value="ECO:0007669"/>
    <property type="project" value="UniProtKB-UniPathway"/>
</dbReference>
<dbReference type="Proteomes" id="UP000646548">
    <property type="component" value="Unassembled WGS sequence"/>
</dbReference>
<dbReference type="GO" id="GO:0005783">
    <property type="term" value="C:endoplasmic reticulum"/>
    <property type="evidence" value="ECO:0007669"/>
    <property type="project" value="TreeGrafter"/>
</dbReference>
<dbReference type="InterPro" id="IPR024078">
    <property type="entry name" value="LmbE-like_dom_sf"/>
</dbReference>
<dbReference type="GO" id="GO:0000225">
    <property type="term" value="F:N-acetylglucosaminylphosphatidylinositol deacetylase activity"/>
    <property type="evidence" value="ECO:0007669"/>
    <property type="project" value="UniProtKB-EC"/>
</dbReference>
<dbReference type="PANTHER" id="PTHR12993:SF11">
    <property type="entry name" value="N-ACETYLGLUCOSAMINYL-PHOSPHATIDYLINOSITOL DE-N-ACETYLASE"/>
    <property type="match status" value="1"/>
</dbReference>
<dbReference type="SUPFAM" id="SSF102588">
    <property type="entry name" value="LmbE-like"/>
    <property type="match status" value="1"/>
</dbReference>
<reference evidence="3" key="1">
    <citation type="journal article" name="BMC Genomics">
        <title>Long-read sequencing and de novo genome assembly of marine medaka (Oryzias melastigma).</title>
        <authorList>
            <person name="Liang P."/>
            <person name="Saqib H.S.A."/>
            <person name="Ni X."/>
            <person name="Shen Y."/>
        </authorList>
    </citation>
    <scope>NUCLEOTIDE SEQUENCE</scope>
    <source>
        <strain evidence="3">Bigg-433</strain>
    </source>
</reference>
<accession>A0A834BSB0</accession>
<proteinExistence type="inferred from homology"/>
<dbReference type="UniPathway" id="UPA00196"/>
<dbReference type="PANTHER" id="PTHR12993">
    <property type="entry name" value="N-ACETYLGLUCOSAMINYL-PHOSPHATIDYLINOSITOL DE-N-ACETYLASE-RELATED"/>
    <property type="match status" value="1"/>
</dbReference>
<dbReference type="Gene3D" id="3.40.50.10320">
    <property type="entry name" value="LmbE-like"/>
    <property type="match status" value="1"/>
</dbReference>
<dbReference type="PROSITE" id="PS51257">
    <property type="entry name" value="PROKAR_LIPOPROTEIN"/>
    <property type="match status" value="1"/>
</dbReference>
<comment type="similarity">
    <text evidence="1">Belongs to the PIGL family.</text>
</comment>
<name>A0A834BSB0_ORYME</name>
<protein>
    <recommendedName>
        <fullName evidence="2">N-acetylglucosaminylphosphatidylinositol deacetylase</fullName>
        <ecNumber evidence="2">3.5.1.89</ecNumber>
    </recommendedName>
</protein>
<organism evidence="3 4">
    <name type="scientific">Oryzias melastigma</name>
    <name type="common">Marine medaka</name>
    <dbReference type="NCBI Taxonomy" id="30732"/>
    <lineage>
        <taxon>Eukaryota</taxon>
        <taxon>Metazoa</taxon>
        <taxon>Chordata</taxon>
        <taxon>Craniata</taxon>
        <taxon>Vertebrata</taxon>
        <taxon>Euteleostomi</taxon>
        <taxon>Actinopterygii</taxon>
        <taxon>Neopterygii</taxon>
        <taxon>Teleostei</taxon>
        <taxon>Neoteleostei</taxon>
        <taxon>Acanthomorphata</taxon>
        <taxon>Ovalentaria</taxon>
        <taxon>Atherinomorphae</taxon>
        <taxon>Beloniformes</taxon>
        <taxon>Adrianichthyidae</taxon>
        <taxon>Oryziinae</taxon>
        <taxon>Oryzias</taxon>
    </lineage>
</organism>
<evidence type="ECO:0000256" key="1">
    <source>
        <dbReference type="ARBA" id="ARBA00006066"/>
    </source>
</evidence>
<gene>
    <name evidence="3" type="ORF">FQA47_023840</name>
</gene>
<comment type="caution">
    <text evidence="3">The sequence shown here is derived from an EMBL/GenBank/DDBJ whole genome shotgun (WGS) entry which is preliminary data.</text>
</comment>
<dbReference type="GO" id="GO:0016020">
    <property type="term" value="C:membrane"/>
    <property type="evidence" value="ECO:0007669"/>
    <property type="project" value="GOC"/>
</dbReference>
<dbReference type="AlphaFoldDB" id="A0A834BSB0"/>
<evidence type="ECO:0000313" key="3">
    <source>
        <dbReference type="EMBL" id="KAF6715323.1"/>
    </source>
</evidence>
<evidence type="ECO:0000256" key="2">
    <source>
        <dbReference type="ARBA" id="ARBA00012176"/>
    </source>
</evidence>
<evidence type="ECO:0000313" key="4">
    <source>
        <dbReference type="Proteomes" id="UP000646548"/>
    </source>
</evidence>